<sequence>MAESSNVMIGGSRSLLPVGGEAEVGPGRRNHTPWLQAVARAGVPELILNCSAVLTHQDLATLASNARLDTLELHGADLRPFAGLMALSGSARLERLVVDTDYWFAGEAHDGPFDPPSAAEGVILALLLACPRLSVGLTFRQDAGRLAEAQDGLQGMLERMQSDLETMGCDPERLWFY</sequence>
<dbReference type="EMBL" id="JAEHOE010000197">
    <property type="protein sequence ID" value="KAG2482907.1"/>
    <property type="molecule type" value="Genomic_DNA"/>
</dbReference>
<gene>
    <name evidence="1" type="ORF">HYH03_018189</name>
</gene>
<evidence type="ECO:0000313" key="2">
    <source>
        <dbReference type="Proteomes" id="UP000612055"/>
    </source>
</evidence>
<dbReference type="AlphaFoldDB" id="A0A836BNK0"/>
<protein>
    <submittedName>
        <fullName evidence="1">Uncharacterized protein</fullName>
    </submittedName>
</protein>
<proteinExistence type="predicted"/>
<accession>A0A836BNK0</accession>
<dbReference type="Proteomes" id="UP000612055">
    <property type="component" value="Unassembled WGS sequence"/>
</dbReference>
<organism evidence="1 2">
    <name type="scientific">Edaphochlamys debaryana</name>
    <dbReference type="NCBI Taxonomy" id="47281"/>
    <lineage>
        <taxon>Eukaryota</taxon>
        <taxon>Viridiplantae</taxon>
        <taxon>Chlorophyta</taxon>
        <taxon>core chlorophytes</taxon>
        <taxon>Chlorophyceae</taxon>
        <taxon>CS clade</taxon>
        <taxon>Chlamydomonadales</taxon>
        <taxon>Chlamydomonadales incertae sedis</taxon>
        <taxon>Edaphochlamys</taxon>
    </lineage>
</organism>
<keyword evidence="2" id="KW-1185">Reference proteome</keyword>
<name>A0A836BNK0_9CHLO</name>
<comment type="caution">
    <text evidence="1">The sequence shown here is derived from an EMBL/GenBank/DDBJ whole genome shotgun (WGS) entry which is preliminary data.</text>
</comment>
<evidence type="ECO:0000313" key="1">
    <source>
        <dbReference type="EMBL" id="KAG2482907.1"/>
    </source>
</evidence>
<reference evidence="1" key="1">
    <citation type="journal article" date="2020" name="bioRxiv">
        <title>Comparative genomics of Chlamydomonas.</title>
        <authorList>
            <person name="Craig R.J."/>
            <person name="Hasan A.R."/>
            <person name="Ness R.W."/>
            <person name="Keightley P.D."/>
        </authorList>
    </citation>
    <scope>NUCLEOTIDE SEQUENCE</scope>
    <source>
        <strain evidence="1">CCAP 11/70</strain>
    </source>
</reference>